<keyword evidence="4" id="KW-0472">Membrane</keyword>
<dbReference type="PRINTS" id="PR00344">
    <property type="entry name" value="BCTRLSENSOR"/>
</dbReference>
<dbReference type="InterPro" id="IPR013783">
    <property type="entry name" value="Ig-like_fold"/>
</dbReference>
<dbReference type="SMART" id="SM00387">
    <property type="entry name" value="HATPase_c"/>
    <property type="match status" value="1"/>
</dbReference>
<dbReference type="EMBL" id="CP150096">
    <property type="protein sequence ID" value="WZN43927.1"/>
    <property type="molecule type" value="Genomic_DNA"/>
</dbReference>
<keyword evidence="4" id="KW-1133">Transmembrane helix</keyword>
<dbReference type="PANTHER" id="PTHR43547:SF2">
    <property type="entry name" value="HYBRID SIGNAL TRANSDUCTION HISTIDINE KINASE C"/>
    <property type="match status" value="1"/>
</dbReference>
<gene>
    <name evidence="6" type="ORF">WJU22_13570</name>
</gene>
<organism evidence="6 7">
    <name type="scientific">Chitinophaga caseinilytica</name>
    <dbReference type="NCBI Taxonomy" id="2267521"/>
    <lineage>
        <taxon>Bacteria</taxon>
        <taxon>Pseudomonadati</taxon>
        <taxon>Bacteroidota</taxon>
        <taxon>Chitinophagia</taxon>
        <taxon>Chitinophagales</taxon>
        <taxon>Chitinophagaceae</taxon>
        <taxon>Chitinophaga</taxon>
    </lineage>
</organism>
<dbReference type="PROSITE" id="PS50109">
    <property type="entry name" value="HIS_KIN"/>
    <property type="match status" value="1"/>
</dbReference>
<dbReference type="Gene3D" id="2.60.40.10">
    <property type="entry name" value="Immunoglobulins"/>
    <property type="match status" value="1"/>
</dbReference>
<dbReference type="InterPro" id="IPR005467">
    <property type="entry name" value="His_kinase_dom"/>
</dbReference>
<dbReference type="Proteomes" id="UP001449657">
    <property type="component" value="Chromosome"/>
</dbReference>
<keyword evidence="3" id="KW-0597">Phosphoprotein</keyword>
<evidence type="ECO:0000256" key="3">
    <source>
        <dbReference type="ARBA" id="ARBA00022553"/>
    </source>
</evidence>
<dbReference type="InterPro" id="IPR036890">
    <property type="entry name" value="HATPase_C_sf"/>
</dbReference>
<feature type="transmembrane region" description="Helical" evidence="4">
    <location>
        <begin position="716"/>
        <end position="733"/>
    </location>
</feature>
<protein>
    <recommendedName>
        <fullName evidence="2">histidine kinase</fullName>
        <ecNumber evidence="2">2.7.13.3</ecNumber>
    </recommendedName>
</protein>
<sequence length="985" mass="110345">MDTARYLLRHYDNSSGLPQNSVNAIGADAEGYIWLATENGLVRFDGLHFRLWTGENPPLKNNRYYNIFFDEKGRLSAMNYHDEVVTIAHGHVTRDSLTPLSARDFVRWRQPDNSLDSGISYHIRLPLRPMGWGAELECLHWQTGNDRFVDYRNGKMTSLRDGKPEYQHPFLHHGSWNFFLLNGVLYFLEKDGRSVRFGPQMQTARLRGDIARDPAFARRPGEIKIFWNRLYPGHVLLYFNHSFYLTTAKGDGLHTRKVFSGFDVKANNINAAFYDTASGSLYLGSGTLGLFILTPQSFSSNHVPDGNNSHYSVIPYGPDRVLTRGFLLGLPGSGVQRLGWQATSSDYYSMSLDGLGNMWTKGHNQLMRYNLLPPLRQTGRWQLPAKITMLYTDSRQKLWIGLNNHMGVWTIDCRKPDTAATKLLQLWLDPTCFAEDGNIMYIGANRGCYIYNMASRRLDSLAGLTGKYVRSAKVTRPGEVWITTYEDGFFLYKDGRLTAFPADNDRYLANAHCIYADQKGYLWIPTNKGLFQARRTDLLAYAADSTVSPYYHYYDRSDGFATNEFNGGCQPCAAEMGNGYVALPSLNGVVLFHPDSVRPLLPGAVVSLDRALLDKEALAADSLIRLPGQFHSLQLEFSSPYMGNRKNLQLNYALVRVGAGDTIWIPLPADGRVTLSALPPGDYALVVRKMDGFGPGNFTDKTLRLHVKTPWYESRLFYFALLLSGVVITLLVTRLRTVYINRKNAMLEELVASKTRELQAKSALQEKIIQSVSHNILTPLKYQQLLSQKIFETVGKEAKSLSDMSRILNDHTHYLYYMVANLLRYLKSQIEERDVKETVFFPAETAGEVLKIFAGIASEKGTELVNEIPVSLALYGDEVLLSVILHNLADNAVKVTRNGRIALSANDVGGGTVIVISDSGPGMRADLVQWFNHGASRDYPLAGGGIGLMIVKELAQTMGLHVAATAEAGKGTEFTVWFPGERGTH</sequence>
<evidence type="ECO:0000313" key="7">
    <source>
        <dbReference type="Proteomes" id="UP001449657"/>
    </source>
</evidence>
<evidence type="ECO:0000259" key="5">
    <source>
        <dbReference type="PROSITE" id="PS50109"/>
    </source>
</evidence>
<dbReference type="Pfam" id="PF02518">
    <property type="entry name" value="HATPase_c"/>
    <property type="match status" value="1"/>
</dbReference>
<evidence type="ECO:0000256" key="1">
    <source>
        <dbReference type="ARBA" id="ARBA00000085"/>
    </source>
</evidence>
<dbReference type="Gene3D" id="3.30.565.10">
    <property type="entry name" value="Histidine kinase-like ATPase, C-terminal domain"/>
    <property type="match status" value="1"/>
</dbReference>
<evidence type="ECO:0000256" key="4">
    <source>
        <dbReference type="SAM" id="Phobius"/>
    </source>
</evidence>
<dbReference type="PANTHER" id="PTHR43547">
    <property type="entry name" value="TWO-COMPONENT HISTIDINE KINASE"/>
    <property type="match status" value="1"/>
</dbReference>
<dbReference type="SUPFAM" id="SSF55874">
    <property type="entry name" value="ATPase domain of HSP90 chaperone/DNA topoisomerase II/histidine kinase"/>
    <property type="match status" value="1"/>
</dbReference>
<dbReference type="InterPro" id="IPR011110">
    <property type="entry name" value="Reg_prop"/>
</dbReference>
<evidence type="ECO:0000313" key="6">
    <source>
        <dbReference type="EMBL" id="WZN43927.1"/>
    </source>
</evidence>
<keyword evidence="6" id="KW-0067">ATP-binding</keyword>
<dbReference type="RefSeq" id="WP_341838721.1">
    <property type="nucleotide sequence ID" value="NZ_CP149792.1"/>
</dbReference>
<keyword evidence="6" id="KW-0547">Nucleotide-binding</keyword>
<reference evidence="6 7" key="1">
    <citation type="submission" date="2024-03" db="EMBL/GenBank/DDBJ databases">
        <title>Chitinophaga caseinilytica sp. nov., a casein hydrolysing bacterium isolated from forest soil.</title>
        <authorList>
            <person name="Lee D.S."/>
            <person name="Han D.M."/>
            <person name="Baek J.H."/>
            <person name="Choi D.G."/>
            <person name="Jeon J.H."/>
            <person name="Jeon C.O."/>
        </authorList>
    </citation>
    <scope>NUCLEOTIDE SEQUENCE [LARGE SCALE GENOMIC DNA]</scope>
    <source>
        <strain evidence="6 7">KACC 19118</strain>
    </source>
</reference>
<comment type="catalytic activity">
    <reaction evidence="1">
        <text>ATP + protein L-histidine = ADP + protein N-phospho-L-histidine.</text>
        <dbReference type="EC" id="2.7.13.3"/>
    </reaction>
</comment>
<dbReference type="SUPFAM" id="SSF63829">
    <property type="entry name" value="Calcium-dependent phosphotriesterase"/>
    <property type="match status" value="1"/>
</dbReference>
<evidence type="ECO:0000256" key="2">
    <source>
        <dbReference type="ARBA" id="ARBA00012438"/>
    </source>
</evidence>
<proteinExistence type="predicted"/>
<dbReference type="InterPro" id="IPR003594">
    <property type="entry name" value="HATPase_dom"/>
</dbReference>
<keyword evidence="7" id="KW-1185">Reference proteome</keyword>
<dbReference type="InterPro" id="IPR004358">
    <property type="entry name" value="Sig_transdc_His_kin-like_C"/>
</dbReference>
<dbReference type="Pfam" id="PF07494">
    <property type="entry name" value="Reg_prop"/>
    <property type="match status" value="1"/>
</dbReference>
<dbReference type="InterPro" id="IPR015943">
    <property type="entry name" value="WD40/YVTN_repeat-like_dom_sf"/>
</dbReference>
<dbReference type="Gene3D" id="2.130.10.10">
    <property type="entry name" value="YVTN repeat-like/Quinoprotein amine dehydrogenase"/>
    <property type="match status" value="2"/>
</dbReference>
<accession>A0ABZ2YY16</accession>
<name>A0ABZ2YY16_9BACT</name>
<keyword evidence="4" id="KW-0812">Transmembrane</keyword>
<dbReference type="EC" id="2.7.13.3" evidence="2"/>
<feature type="domain" description="Histidine kinase" evidence="5">
    <location>
        <begin position="771"/>
        <end position="982"/>
    </location>
</feature>
<dbReference type="GO" id="GO:0005524">
    <property type="term" value="F:ATP binding"/>
    <property type="evidence" value="ECO:0007669"/>
    <property type="project" value="UniProtKB-KW"/>
</dbReference>